<accession>A0A5B7EXB9</accession>
<evidence type="ECO:0000313" key="3">
    <source>
        <dbReference type="Proteomes" id="UP000324222"/>
    </source>
</evidence>
<keyword evidence="3" id="KW-1185">Reference proteome</keyword>
<feature type="signal peptide" evidence="1">
    <location>
        <begin position="1"/>
        <end position="23"/>
    </location>
</feature>
<feature type="chain" id="PRO_5023149036" evidence="1">
    <location>
        <begin position="24"/>
        <end position="61"/>
    </location>
</feature>
<proteinExistence type="predicted"/>
<comment type="caution">
    <text evidence="2">The sequence shown here is derived from an EMBL/GenBank/DDBJ whole genome shotgun (WGS) entry which is preliminary data.</text>
</comment>
<dbReference type="EMBL" id="VSRR010003648">
    <property type="protein sequence ID" value="MPC36974.1"/>
    <property type="molecule type" value="Genomic_DNA"/>
</dbReference>
<sequence>MRSGLPLVLVTILLLIVGQQTQGANQQANSTPGQSTAIGSNDTLVILSHSSQCPSHSSPRP</sequence>
<protein>
    <submittedName>
        <fullName evidence="2">Uncharacterized protein</fullName>
    </submittedName>
</protein>
<dbReference type="AlphaFoldDB" id="A0A5B7EXB9"/>
<evidence type="ECO:0000313" key="2">
    <source>
        <dbReference type="EMBL" id="MPC36974.1"/>
    </source>
</evidence>
<keyword evidence="1" id="KW-0732">Signal</keyword>
<organism evidence="2 3">
    <name type="scientific">Portunus trituberculatus</name>
    <name type="common">Swimming crab</name>
    <name type="synonym">Neptunus trituberculatus</name>
    <dbReference type="NCBI Taxonomy" id="210409"/>
    <lineage>
        <taxon>Eukaryota</taxon>
        <taxon>Metazoa</taxon>
        <taxon>Ecdysozoa</taxon>
        <taxon>Arthropoda</taxon>
        <taxon>Crustacea</taxon>
        <taxon>Multicrustacea</taxon>
        <taxon>Malacostraca</taxon>
        <taxon>Eumalacostraca</taxon>
        <taxon>Eucarida</taxon>
        <taxon>Decapoda</taxon>
        <taxon>Pleocyemata</taxon>
        <taxon>Brachyura</taxon>
        <taxon>Eubrachyura</taxon>
        <taxon>Portunoidea</taxon>
        <taxon>Portunidae</taxon>
        <taxon>Portuninae</taxon>
        <taxon>Portunus</taxon>
    </lineage>
</organism>
<evidence type="ECO:0000256" key="1">
    <source>
        <dbReference type="SAM" id="SignalP"/>
    </source>
</evidence>
<name>A0A5B7EXB9_PORTR</name>
<gene>
    <name evidence="2" type="ORF">E2C01_030446</name>
</gene>
<reference evidence="2 3" key="1">
    <citation type="submission" date="2019-05" db="EMBL/GenBank/DDBJ databases">
        <title>Another draft genome of Portunus trituberculatus and its Hox gene families provides insights of decapod evolution.</title>
        <authorList>
            <person name="Jeong J.-H."/>
            <person name="Song I."/>
            <person name="Kim S."/>
            <person name="Choi T."/>
            <person name="Kim D."/>
            <person name="Ryu S."/>
            <person name="Kim W."/>
        </authorList>
    </citation>
    <scope>NUCLEOTIDE SEQUENCE [LARGE SCALE GENOMIC DNA]</scope>
    <source>
        <tissue evidence="2">Muscle</tissue>
    </source>
</reference>
<dbReference type="Proteomes" id="UP000324222">
    <property type="component" value="Unassembled WGS sequence"/>
</dbReference>